<evidence type="ECO:0000313" key="3">
    <source>
        <dbReference type="Proteomes" id="UP000520814"/>
    </source>
</evidence>
<organism evidence="2 3">
    <name type="scientific">Armatimonas rosea</name>
    <dbReference type="NCBI Taxonomy" id="685828"/>
    <lineage>
        <taxon>Bacteria</taxon>
        <taxon>Bacillati</taxon>
        <taxon>Armatimonadota</taxon>
        <taxon>Armatimonadia</taxon>
        <taxon>Armatimonadales</taxon>
        <taxon>Armatimonadaceae</taxon>
        <taxon>Armatimonas</taxon>
    </lineage>
</organism>
<evidence type="ECO:0000313" key="2">
    <source>
        <dbReference type="EMBL" id="MBB6053493.1"/>
    </source>
</evidence>
<dbReference type="Proteomes" id="UP000520814">
    <property type="component" value="Unassembled WGS sequence"/>
</dbReference>
<feature type="signal peptide" evidence="1">
    <location>
        <begin position="1"/>
        <end position="18"/>
    </location>
</feature>
<dbReference type="Pfam" id="PF11209">
    <property type="entry name" value="LmeA"/>
    <property type="match status" value="1"/>
</dbReference>
<keyword evidence="3" id="KW-1185">Reference proteome</keyword>
<evidence type="ECO:0000256" key="1">
    <source>
        <dbReference type="SAM" id="SignalP"/>
    </source>
</evidence>
<dbReference type="RefSeq" id="WP_184203585.1">
    <property type="nucleotide sequence ID" value="NZ_JACHGW010000007.1"/>
</dbReference>
<dbReference type="EMBL" id="JACHGW010000007">
    <property type="protein sequence ID" value="MBB6053493.1"/>
    <property type="molecule type" value="Genomic_DNA"/>
</dbReference>
<dbReference type="PROSITE" id="PS51257">
    <property type="entry name" value="PROKAR_LIPOPROTEIN"/>
    <property type="match status" value="1"/>
</dbReference>
<keyword evidence="1" id="KW-0732">Signal</keyword>
<accession>A0A7W9W956</accession>
<sequence>MRRAVLVCAMLLALVGCARPGEKKAERMVEELLPSYLGPAKSYRAQVKAASLGALMRGRVRTVQIIGREVQLLPELTVAELRVDAAEIEVDRERASLKSVGEARFTARIDEAELNRLVRTRRPRLADLRVQLRGRYVSVQVTPELLGHPTVPIQVEGNLLSKGGGVALDFEPDKARLLIVPIPKPLLDFVAERLNPVVDFSGLRAPIRVESAEAKGGYLLLRGFLPPESVTNLRLSR</sequence>
<protein>
    <recommendedName>
        <fullName evidence="4">DUF2993 domain-containing protein</fullName>
    </recommendedName>
</protein>
<name>A0A7W9W956_ARMRO</name>
<dbReference type="InterPro" id="IPR021373">
    <property type="entry name" value="DUF2993"/>
</dbReference>
<evidence type="ECO:0008006" key="4">
    <source>
        <dbReference type="Google" id="ProtNLM"/>
    </source>
</evidence>
<feature type="chain" id="PRO_5031474613" description="DUF2993 domain-containing protein" evidence="1">
    <location>
        <begin position="19"/>
        <end position="237"/>
    </location>
</feature>
<reference evidence="2 3" key="1">
    <citation type="submission" date="2020-08" db="EMBL/GenBank/DDBJ databases">
        <title>Genomic Encyclopedia of Type Strains, Phase IV (KMG-IV): sequencing the most valuable type-strain genomes for metagenomic binning, comparative biology and taxonomic classification.</title>
        <authorList>
            <person name="Goeker M."/>
        </authorList>
    </citation>
    <scope>NUCLEOTIDE SEQUENCE [LARGE SCALE GENOMIC DNA]</scope>
    <source>
        <strain evidence="2 3">DSM 23562</strain>
    </source>
</reference>
<dbReference type="AlphaFoldDB" id="A0A7W9W956"/>
<gene>
    <name evidence="2" type="ORF">HNQ39_005328</name>
</gene>
<comment type="caution">
    <text evidence="2">The sequence shown here is derived from an EMBL/GenBank/DDBJ whole genome shotgun (WGS) entry which is preliminary data.</text>
</comment>
<proteinExistence type="predicted"/>